<keyword evidence="5" id="KW-0520">NAD</keyword>
<dbReference type="PANTHER" id="PTHR43000">
    <property type="entry name" value="DTDP-D-GLUCOSE 4,6-DEHYDRATASE-RELATED"/>
    <property type="match status" value="1"/>
</dbReference>
<gene>
    <name evidence="9" type="primary">rfbB</name>
    <name evidence="9" type="ORF">DI565_14470</name>
</gene>
<protein>
    <recommendedName>
        <fullName evidence="4 7">dTDP-glucose 4,6-dehydratase</fullName>
        <ecNumber evidence="4 7">4.2.1.46</ecNumber>
    </recommendedName>
</protein>
<dbReference type="Gene3D" id="3.90.25.10">
    <property type="entry name" value="UDP-galactose 4-epimerase, domain 1"/>
    <property type="match status" value="1"/>
</dbReference>
<dbReference type="AlphaFoldDB" id="A0A2W5M8K0"/>
<keyword evidence="6 7" id="KW-0456">Lyase</keyword>
<dbReference type="EMBL" id="QFPN01000007">
    <property type="protein sequence ID" value="PZQ13733.1"/>
    <property type="molecule type" value="Genomic_DNA"/>
</dbReference>
<dbReference type="GO" id="GO:0008460">
    <property type="term" value="F:dTDP-glucose 4,6-dehydratase activity"/>
    <property type="evidence" value="ECO:0007669"/>
    <property type="project" value="UniProtKB-EC"/>
</dbReference>
<dbReference type="Pfam" id="PF16363">
    <property type="entry name" value="GDP_Man_Dehyd"/>
    <property type="match status" value="1"/>
</dbReference>
<feature type="domain" description="NAD(P)-binding" evidence="8">
    <location>
        <begin position="11"/>
        <end position="328"/>
    </location>
</feature>
<dbReference type="InterPro" id="IPR036291">
    <property type="entry name" value="NAD(P)-bd_dom_sf"/>
</dbReference>
<proteinExistence type="inferred from homology"/>
<dbReference type="EC" id="4.2.1.46" evidence="4 7"/>
<comment type="catalytic activity">
    <reaction evidence="1 7">
        <text>dTDP-alpha-D-glucose = dTDP-4-dehydro-6-deoxy-alpha-D-glucose + H2O</text>
        <dbReference type="Rhea" id="RHEA:17221"/>
        <dbReference type="ChEBI" id="CHEBI:15377"/>
        <dbReference type="ChEBI" id="CHEBI:57477"/>
        <dbReference type="ChEBI" id="CHEBI:57649"/>
        <dbReference type="EC" id="4.2.1.46"/>
    </reaction>
</comment>
<evidence type="ECO:0000256" key="2">
    <source>
        <dbReference type="ARBA" id="ARBA00001911"/>
    </source>
</evidence>
<dbReference type="InterPro" id="IPR016040">
    <property type="entry name" value="NAD(P)-bd_dom"/>
</dbReference>
<evidence type="ECO:0000256" key="4">
    <source>
        <dbReference type="ARBA" id="ARBA00011990"/>
    </source>
</evidence>
<comment type="similarity">
    <text evidence="3 7">Belongs to the NAD(P)-dependent epimerase/dehydratase family. dTDP-glucose dehydratase subfamily.</text>
</comment>
<name>A0A2W5M8K0_ANCNO</name>
<evidence type="ECO:0000256" key="6">
    <source>
        <dbReference type="ARBA" id="ARBA00023239"/>
    </source>
</evidence>
<organism evidence="9 10">
    <name type="scientific">Ancylobacter novellus</name>
    <name type="common">Thiobacillus novellus</name>
    <dbReference type="NCBI Taxonomy" id="921"/>
    <lineage>
        <taxon>Bacteria</taxon>
        <taxon>Pseudomonadati</taxon>
        <taxon>Pseudomonadota</taxon>
        <taxon>Alphaproteobacteria</taxon>
        <taxon>Hyphomicrobiales</taxon>
        <taxon>Xanthobacteraceae</taxon>
        <taxon>Ancylobacter</taxon>
    </lineage>
</organism>
<reference evidence="9 10" key="1">
    <citation type="submission" date="2017-08" db="EMBL/GenBank/DDBJ databases">
        <title>Infants hospitalized years apart are colonized by the same room-sourced microbial strains.</title>
        <authorList>
            <person name="Brooks B."/>
            <person name="Olm M.R."/>
            <person name="Firek B.A."/>
            <person name="Baker R."/>
            <person name="Thomas B.C."/>
            <person name="Morowitz M.J."/>
            <person name="Banfield J.F."/>
        </authorList>
    </citation>
    <scope>NUCLEOTIDE SEQUENCE [LARGE SCALE GENOMIC DNA]</scope>
    <source>
        <strain evidence="9">S2_005_003_R2_43</strain>
    </source>
</reference>
<dbReference type="NCBIfam" id="TIGR01181">
    <property type="entry name" value="dTDP_gluc_dehyt"/>
    <property type="match status" value="1"/>
</dbReference>
<evidence type="ECO:0000256" key="1">
    <source>
        <dbReference type="ARBA" id="ARBA00001539"/>
    </source>
</evidence>
<dbReference type="GO" id="GO:0009225">
    <property type="term" value="P:nucleotide-sugar metabolic process"/>
    <property type="evidence" value="ECO:0007669"/>
    <property type="project" value="InterPro"/>
</dbReference>
<evidence type="ECO:0000256" key="5">
    <source>
        <dbReference type="ARBA" id="ARBA00023027"/>
    </source>
</evidence>
<evidence type="ECO:0000256" key="7">
    <source>
        <dbReference type="RuleBase" id="RU004473"/>
    </source>
</evidence>
<accession>A0A2W5M8K0</accession>
<dbReference type="Gene3D" id="3.40.50.720">
    <property type="entry name" value="NAD(P)-binding Rossmann-like Domain"/>
    <property type="match status" value="1"/>
</dbReference>
<evidence type="ECO:0000313" key="10">
    <source>
        <dbReference type="Proteomes" id="UP000249577"/>
    </source>
</evidence>
<dbReference type="CDD" id="cd05246">
    <property type="entry name" value="dTDP_GD_SDR_e"/>
    <property type="match status" value="1"/>
</dbReference>
<dbReference type="InterPro" id="IPR005888">
    <property type="entry name" value="dTDP_Gluc_deHydtase"/>
</dbReference>
<evidence type="ECO:0000256" key="3">
    <source>
        <dbReference type="ARBA" id="ARBA00008178"/>
    </source>
</evidence>
<comment type="caution">
    <text evidence="9">The sequence shown here is derived from an EMBL/GenBank/DDBJ whole genome shotgun (WGS) entry which is preliminary data.</text>
</comment>
<evidence type="ECO:0000259" key="8">
    <source>
        <dbReference type="Pfam" id="PF16363"/>
    </source>
</evidence>
<dbReference type="SUPFAM" id="SSF51735">
    <property type="entry name" value="NAD(P)-binding Rossmann-fold domains"/>
    <property type="match status" value="1"/>
</dbReference>
<evidence type="ECO:0000313" key="9">
    <source>
        <dbReference type="EMBL" id="PZQ13733.1"/>
    </source>
</evidence>
<sequence length="358" mass="39630">MSSRFPEARIIVTGGAGFIGSAVVRHLIRDTGASVVNLDALTYAANLASLDDVASSPRYVFEKADIREAEALRAVFDRHRPTAVMNLAAESHVDRSIDAPADFIETNVVGTFTLLQEALRHWRGLEDRARADFRFLHVSTDEVFGSLGSDGLFDETTPYRPNSPYSASKASSDHLVRAWRETFGLPTLVTNCSNNYGPRHFPEKLIPLMILRGLALEELPVYGAGANVRDWLYVEDHARALSLALERGVPGETYAVGGSCERANLAVVEAVCDLLDRLAPAAVARRSLIRFVADRPGHDLRYAIDASKITRELGWRPQESFESGLEKTVRWYVDNRAWWEPLLAEGADRGALARRGRL</sequence>
<comment type="cofactor">
    <cofactor evidence="2 7">
        <name>NAD(+)</name>
        <dbReference type="ChEBI" id="CHEBI:57540"/>
    </cofactor>
</comment>
<dbReference type="Proteomes" id="UP000249577">
    <property type="component" value="Unassembled WGS sequence"/>
</dbReference>